<evidence type="ECO:0000256" key="3">
    <source>
        <dbReference type="ARBA" id="ARBA00012638"/>
    </source>
</evidence>
<feature type="region of interest" description="Disordered" evidence="5">
    <location>
        <begin position="841"/>
        <end position="860"/>
    </location>
</feature>
<dbReference type="SMART" id="SM00775">
    <property type="entry name" value="LNS2"/>
    <property type="match status" value="1"/>
</dbReference>
<dbReference type="EC" id="3.1.3.4" evidence="3"/>
<comment type="cofactor">
    <cofactor evidence="1">
        <name>Mg(2+)</name>
        <dbReference type="ChEBI" id="CHEBI:18420"/>
    </cofactor>
</comment>
<keyword evidence="4" id="KW-0378">Hydrolase</keyword>
<sequence>MYAVERLSSYITRGVYTVSGPFHPFGGAVDIIVVEQQDGSFKSSPWYVRFGKFQGVLKAKEKVVKISVNGVEADFHMYLDHKGEAYFLTEVDVEEGETVPYSVSSGDEADGRFQNDRRPLKSKSYHFDANTSNLADKIDVLRNGKALARTTSRRPRILGFVFGRRRSMKEEGYQEGESDDDVARADSLERAEIAANLLEVKWSTNLRINKPRKDNANKDVQITDGKGEVSSSEHGNANKDVHKETGSHNEQMGESSPSGFQNLQGFVEEGKCFSTPEQVTETSVAGEGVLKVKCEMMSTLSRKIDVGDTENDENVKVQYSIEHEEHLGKHVDEEQVFHATNVLPVCGISQEESETGGVRSFIYCETSEGAIVALDGSSEKTRETMYLASGGHVEAHVHAEMLHSTTELLSEDTVTLHVAEDGDFQAEPVEDPENHSHQMNPSPSFTHKCNAMDLEGPPIVPEVYTQMVSADPTLGLDDKLESQSICTISGFSNSAHQAQDKENNKDEEITSKFPPSLESIGDCVPTKALSTLSSGSSEEEQFLFGVLDEISEVQHMESISPVHVDKGSPSSGPEDIKEANGPVNERYDPSLFSEKSAQEDPFIDLEGSIEKLRISSSPIIIPRSHKAYEEVGLLVESLPNLWSHTISPDAHDFRRPLSQSLDSSSESLNSKLQSEDDSSYIKSDKDPQLALEWPNTEDTQIAVEPVNVLANSAVEISLCKHLLYEGMGVDVASQAFDAEKLDVNRFTSLGPEVVKDDRLVVKIDGHYFPWDVAGPIVLGMVSSGSEQIFEPTGMIAVDKVEKSLTGDPSKSSIASGGGWRIWPFSLRKSRSKKGLQPVLNDVRNSDAENASESTTGMDGDKDVFKPKVVRKIVKAMTPTSEQLASMNLKEGRNTVTFTFSTAMLGKQQVDARIYLWKWNTRIVISDVDGTITKSDVLGQFMPLVGIDWSQTGVAHLFSAIKENGYQLLFLSARAISQAYRTRQFLFNLKQDGKALPDGPVVISPDGLFPSLYREVIRRAPHEFKISCLEDIRALFPSDCNPFYAGFGNRDTDEFSYLKVGIPKGKVFIINPKGAVAINRRVDTRSYGSLHALVHDMFPPMTSSEQEDFNSWNYWKLPPPVLHV</sequence>
<dbReference type="Pfam" id="PF16876">
    <property type="entry name" value="Lipin_mid"/>
    <property type="match status" value="1"/>
</dbReference>
<dbReference type="AlphaFoldDB" id="A0A5N6RMF2"/>
<feature type="region of interest" description="Disordered" evidence="5">
    <location>
        <begin position="657"/>
        <end position="686"/>
    </location>
</feature>
<dbReference type="InterPro" id="IPR031315">
    <property type="entry name" value="LNS2/PITP"/>
</dbReference>
<dbReference type="SUPFAM" id="SSF56784">
    <property type="entry name" value="HAD-like"/>
    <property type="match status" value="1"/>
</dbReference>
<feature type="region of interest" description="Disordered" evidence="5">
    <location>
        <begin position="491"/>
        <end position="520"/>
    </location>
</feature>
<accession>A0A5N6RMF2</accession>
<organism evidence="7 8">
    <name type="scientific">Carpinus fangiana</name>
    <dbReference type="NCBI Taxonomy" id="176857"/>
    <lineage>
        <taxon>Eukaryota</taxon>
        <taxon>Viridiplantae</taxon>
        <taxon>Streptophyta</taxon>
        <taxon>Embryophyta</taxon>
        <taxon>Tracheophyta</taxon>
        <taxon>Spermatophyta</taxon>
        <taxon>Magnoliopsida</taxon>
        <taxon>eudicotyledons</taxon>
        <taxon>Gunneridae</taxon>
        <taxon>Pentapetalae</taxon>
        <taxon>rosids</taxon>
        <taxon>fabids</taxon>
        <taxon>Fagales</taxon>
        <taxon>Betulaceae</taxon>
        <taxon>Carpinus</taxon>
    </lineage>
</organism>
<feature type="region of interest" description="Disordered" evidence="5">
    <location>
        <begin position="210"/>
        <end position="261"/>
    </location>
</feature>
<dbReference type="PANTHER" id="PTHR12181">
    <property type="entry name" value="LIPIN"/>
    <property type="match status" value="1"/>
</dbReference>
<evidence type="ECO:0000313" key="7">
    <source>
        <dbReference type="EMBL" id="KAE8100654.1"/>
    </source>
</evidence>
<feature type="compositionally biased region" description="Polar residues" evidence="5">
    <location>
        <begin position="248"/>
        <end position="261"/>
    </location>
</feature>
<dbReference type="InterPro" id="IPR007651">
    <property type="entry name" value="Lipin_N"/>
</dbReference>
<evidence type="ECO:0000259" key="6">
    <source>
        <dbReference type="SMART" id="SM00775"/>
    </source>
</evidence>
<name>A0A5N6RMF2_9ROSI</name>
<comment type="similarity">
    <text evidence="2">Belongs to the lipin family.</text>
</comment>
<dbReference type="Pfam" id="PF08235">
    <property type="entry name" value="LNS2"/>
    <property type="match status" value="1"/>
</dbReference>
<evidence type="ECO:0000256" key="5">
    <source>
        <dbReference type="SAM" id="MobiDB-lite"/>
    </source>
</evidence>
<dbReference type="InterPro" id="IPR026058">
    <property type="entry name" value="LIPIN"/>
</dbReference>
<dbReference type="InterPro" id="IPR031703">
    <property type="entry name" value="Lipin_mid"/>
</dbReference>
<feature type="compositionally biased region" description="Basic and acidic residues" evidence="5">
    <location>
        <begin position="236"/>
        <end position="247"/>
    </location>
</feature>
<dbReference type="InterPro" id="IPR036412">
    <property type="entry name" value="HAD-like_sf"/>
</dbReference>
<protein>
    <recommendedName>
        <fullName evidence="3">phosphatidate phosphatase</fullName>
        <ecNumber evidence="3">3.1.3.4</ecNumber>
    </recommendedName>
</protein>
<reference evidence="7 8" key="1">
    <citation type="submission" date="2019-06" db="EMBL/GenBank/DDBJ databases">
        <title>A chromosomal-level reference genome of Carpinus fangiana (Coryloideae, Betulaceae).</title>
        <authorList>
            <person name="Yang X."/>
            <person name="Wang Z."/>
            <person name="Zhang L."/>
            <person name="Hao G."/>
            <person name="Liu J."/>
            <person name="Yang Y."/>
        </authorList>
    </citation>
    <scope>NUCLEOTIDE SEQUENCE [LARGE SCALE GENOMIC DNA]</scope>
    <source>
        <strain evidence="7">Cfa_2016G</strain>
        <tissue evidence="7">Leaf</tissue>
    </source>
</reference>
<keyword evidence="8" id="KW-1185">Reference proteome</keyword>
<proteinExistence type="inferred from homology"/>
<evidence type="ECO:0000313" key="8">
    <source>
        <dbReference type="Proteomes" id="UP000327013"/>
    </source>
</evidence>
<dbReference type="OrthoDB" id="4567at2759"/>
<feature type="region of interest" description="Disordered" evidence="5">
    <location>
        <begin position="561"/>
        <end position="583"/>
    </location>
</feature>
<dbReference type="GO" id="GO:0008195">
    <property type="term" value="F:phosphatidate phosphatase activity"/>
    <property type="evidence" value="ECO:0007669"/>
    <property type="project" value="UniProtKB-EC"/>
</dbReference>
<dbReference type="PANTHER" id="PTHR12181:SF12">
    <property type="entry name" value="PHOSPHATIDATE PHOSPHATASE"/>
    <property type="match status" value="1"/>
</dbReference>
<evidence type="ECO:0000256" key="1">
    <source>
        <dbReference type="ARBA" id="ARBA00001946"/>
    </source>
</evidence>
<dbReference type="Proteomes" id="UP000327013">
    <property type="component" value="Chromosome 7"/>
</dbReference>
<feature type="compositionally biased region" description="Polar residues" evidence="5">
    <location>
        <begin position="847"/>
        <end position="856"/>
    </location>
</feature>
<gene>
    <name evidence="7" type="ORF">FH972_018532</name>
</gene>
<dbReference type="InterPro" id="IPR013209">
    <property type="entry name" value="LNS2"/>
</dbReference>
<dbReference type="EMBL" id="CM017327">
    <property type="protein sequence ID" value="KAE8100654.1"/>
    <property type="molecule type" value="Genomic_DNA"/>
</dbReference>
<feature type="domain" description="LNS2/PITP" evidence="6">
    <location>
        <begin position="922"/>
        <end position="1078"/>
    </location>
</feature>
<feature type="compositionally biased region" description="Low complexity" evidence="5">
    <location>
        <begin position="657"/>
        <end position="672"/>
    </location>
</feature>
<evidence type="ECO:0000256" key="2">
    <source>
        <dbReference type="ARBA" id="ARBA00005476"/>
    </source>
</evidence>
<evidence type="ECO:0000256" key="4">
    <source>
        <dbReference type="ARBA" id="ARBA00022801"/>
    </source>
</evidence>
<dbReference type="Pfam" id="PF04571">
    <property type="entry name" value="Lipin_N"/>
    <property type="match status" value="1"/>
</dbReference>
<feature type="compositionally biased region" description="Basic and acidic residues" evidence="5">
    <location>
        <begin position="498"/>
        <end position="510"/>
    </location>
</feature>